<evidence type="ECO:0000256" key="3">
    <source>
        <dbReference type="ARBA" id="ARBA00022750"/>
    </source>
</evidence>
<keyword evidence="4" id="KW-0378">Hydrolase</keyword>
<dbReference type="GO" id="GO:0004190">
    <property type="term" value="F:aspartic-type endopeptidase activity"/>
    <property type="evidence" value="ECO:0007669"/>
    <property type="project" value="UniProtKB-KW"/>
</dbReference>
<dbReference type="GO" id="GO:0016485">
    <property type="term" value="P:protein processing"/>
    <property type="evidence" value="ECO:0007669"/>
    <property type="project" value="TreeGrafter"/>
</dbReference>
<dbReference type="PRINTS" id="PR00446">
    <property type="entry name" value="HYDRGNUPTAKE"/>
</dbReference>
<sequence>MITRQETILVLGLGNILLSDEAVGVDVVKHLQDLPAEQTQGLTLMDGGTMGLSLLVAMEDADAMIIVDAAVLNDKPGAVKIFEGPDMDHFLRHRGRSPHDIGLDDILDGLRLREAVPKHRALVGIQPAVLTIGEHLTADVAAAVPKAAESILQLIHIWRS</sequence>
<comment type="caution">
    <text evidence="5">The sequence shown here is derived from an EMBL/GenBank/DDBJ whole genome shotgun (WGS) entry which is preliminary data.</text>
</comment>
<proteinExistence type="inferred from homology"/>
<dbReference type="RefSeq" id="WP_069958157.1">
    <property type="nucleotide sequence ID" value="NZ_MCGG01000027.1"/>
</dbReference>
<keyword evidence="6" id="KW-1185">Reference proteome</keyword>
<dbReference type="AlphaFoldDB" id="A0A1E5Q7J7"/>
<dbReference type="PANTHER" id="PTHR30302:SF1">
    <property type="entry name" value="HYDROGENASE 2 MATURATION PROTEASE"/>
    <property type="match status" value="1"/>
</dbReference>
<evidence type="ECO:0008006" key="7">
    <source>
        <dbReference type="Google" id="ProtNLM"/>
    </source>
</evidence>
<dbReference type="Gene3D" id="3.40.50.1450">
    <property type="entry name" value="HybD-like"/>
    <property type="match status" value="1"/>
</dbReference>
<dbReference type="NCBIfam" id="TIGR00072">
    <property type="entry name" value="hydrog_prot"/>
    <property type="match status" value="1"/>
</dbReference>
<accession>A0A1E5Q7J7</accession>
<dbReference type="Proteomes" id="UP000095347">
    <property type="component" value="Unassembled WGS sequence"/>
</dbReference>
<evidence type="ECO:0000256" key="1">
    <source>
        <dbReference type="ARBA" id="ARBA00006814"/>
    </source>
</evidence>
<dbReference type="STRING" id="28181.BEN30_10995"/>
<reference evidence="6" key="1">
    <citation type="submission" date="2016-07" db="EMBL/GenBank/DDBJ databases">
        <authorList>
            <person name="Florea S."/>
            <person name="Webb J.S."/>
            <person name="Jaromczyk J."/>
            <person name="Schardl C.L."/>
        </authorList>
    </citation>
    <scope>NUCLEOTIDE SEQUENCE [LARGE SCALE GENOMIC DNA]</scope>
    <source>
        <strain evidence="6">MV-1</strain>
    </source>
</reference>
<evidence type="ECO:0000256" key="2">
    <source>
        <dbReference type="ARBA" id="ARBA00022670"/>
    </source>
</evidence>
<organism evidence="5 6">
    <name type="scientific">Magnetovibrio blakemorei</name>
    <dbReference type="NCBI Taxonomy" id="28181"/>
    <lineage>
        <taxon>Bacteria</taxon>
        <taxon>Pseudomonadati</taxon>
        <taxon>Pseudomonadota</taxon>
        <taxon>Alphaproteobacteria</taxon>
        <taxon>Rhodospirillales</taxon>
        <taxon>Magnetovibrionaceae</taxon>
        <taxon>Magnetovibrio</taxon>
    </lineage>
</organism>
<evidence type="ECO:0000313" key="5">
    <source>
        <dbReference type="EMBL" id="OEJ66950.1"/>
    </source>
</evidence>
<gene>
    <name evidence="5" type="ORF">BEN30_10995</name>
</gene>
<protein>
    <recommendedName>
        <fullName evidence="7">Hydrogenase maturation protease</fullName>
    </recommendedName>
</protein>
<dbReference type="InterPro" id="IPR023430">
    <property type="entry name" value="Pept_HybD-like_dom_sf"/>
</dbReference>
<comment type="similarity">
    <text evidence="1">Belongs to the peptidase A31 family.</text>
</comment>
<dbReference type="GO" id="GO:0008047">
    <property type="term" value="F:enzyme activator activity"/>
    <property type="evidence" value="ECO:0007669"/>
    <property type="project" value="InterPro"/>
</dbReference>
<keyword evidence="2" id="KW-0645">Protease</keyword>
<dbReference type="InterPro" id="IPR000671">
    <property type="entry name" value="Peptidase_A31"/>
</dbReference>
<keyword evidence="3" id="KW-0064">Aspartyl protease</keyword>
<dbReference type="PANTHER" id="PTHR30302">
    <property type="entry name" value="HYDROGENASE 1 MATURATION PROTEASE"/>
    <property type="match status" value="1"/>
</dbReference>
<dbReference type="Pfam" id="PF01750">
    <property type="entry name" value="HycI"/>
    <property type="match status" value="1"/>
</dbReference>
<evidence type="ECO:0000313" key="6">
    <source>
        <dbReference type="Proteomes" id="UP000095347"/>
    </source>
</evidence>
<dbReference type="EMBL" id="MCGG01000027">
    <property type="protein sequence ID" value="OEJ66950.1"/>
    <property type="molecule type" value="Genomic_DNA"/>
</dbReference>
<name>A0A1E5Q7J7_9PROT</name>
<evidence type="ECO:0000256" key="4">
    <source>
        <dbReference type="ARBA" id="ARBA00022801"/>
    </source>
</evidence>
<dbReference type="SUPFAM" id="SSF53163">
    <property type="entry name" value="HybD-like"/>
    <property type="match status" value="1"/>
</dbReference>